<gene>
    <name evidence="2" type="ORF">P0Y56_13495</name>
</gene>
<proteinExistence type="predicted"/>
<organism evidence="2 3">
    <name type="scientific">Candidatus Andeanibacterium colombiense</name>
    <dbReference type="NCBI Taxonomy" id="3121345"/>
    <lineage>
        <taxon>Bacteria</taxon>
        <taxon>Pseudomonadati</taxon>
        <taxon>Pseudomonadota</taxon>
        <taxon>Alphaproteobacteria</taxon>
        <taxon>Sphingomonadales</taxon>
        <taxon>Sphingomonadaceae</taxon>
        <taxon>Candidatus Andeanibacterium</taxon>
    </lineage>
</organism>
<dbReference type="Proteomes" id="UP001218362">
    <property type="component" value="Chromosome"/>
</dbReference>
<dbReference type="AlphaFoldDB" id="A0AAJ6BM46"/>
<dbReference type="KEGG" id="acob:P0Y56_13495"/>
<dbReference type="Pfam" id="PF13577">
    <property type="entry name" value="SnoaL_4"/>
    <property type="match status" value="1"/>
</dbReference>
<sequence length="178" mass="20623">MSDNPWPEGAIPKTMPAQDRGDIMETYARYAWGIDLADGDLALSSFARDASFDHLWQGEVRGHAAILENLKELWYHRQHWWLGRQHLFQHFLMTPTAEGARVRSMFQILQFNIDYGTNFVFGIGTRDDFLIKEDGVWVFKKLLVNAWRSLEDVPWKGDLLMKGRPAMTSPKHSLDDTE</sequence>
<name>A0AAJ6BM46_9SPHN</name>
<evidence type="ECO:0000313" key="2">
    <source>
        <dbReference type="EMBL" id="WEK46029.1"/>
    </source>
</evidence>
<accession>A0AAJ6BM46</accession>
<dbReference type="SUPFAM" id="SSF54427">
    <property type="entry name" value="NTF2-like"/>
    <property type="match status" value="1"/>
</dbReference>
<evidence type="ECO:0000259" key="1">
    <source>
        <dbReference type="Pfam" id="PF13577"/>
    </source>
</evidence>
<dbReference type="InterPro" id="IPR037401">
    <property type="entry name" value="SnoaL-like"/>
</dbReference>
<dbReference type="InterPro" id="IPR032710">
    <property type="entry name" value="NTF2-like_dom_sf"/>
</dbReference>
<feature type="domain" description="SnoaL-like" evidence="1">
    <location>
        <begin position="17"/>
        <end position="141"/>
    </location>
</feature>
<reference evidence="2" key="1">
    <citation type="submission" date="2023-03" db="EMBL/GenBank/DDBJ databases">
        <title>Andean soil-derived lignocellulolytic bacterial consortium as a source of novel taxa and putative plastic-active enzymes.</title>
        <authorList>
            <person name="Diaz-Garcia L."/>
            <person name="Chuvochina M."/>
            <person name="Feuerriegel G."/>
            <person name="Bunk B."/>
            <person name="Sproer C."/>
            <person name="Streit W.R."/>
            <person name="Rodriguez L.M."/>
            <person name="Overmann J."/>
            <person name="Jimenez D.J."/>
        </authorList>
    </citation>
    <scope>NUCLEOTIDE SEQUENCE</scope>
    <source>
        <strain evidence="2">MAG 26</strain>
    </source>
</reference>
<dbReference type="Gene3D" id="3.10.450.50">
    <property type="match status" value="1"/>
</dbReference>
<protein>
    <submittedName>
        <fullName evidence="2">Nuclear transport factor 2 family protein</fullName>
    </submittedName>
</protein>
<dbReference type="EMBL" id="CP119316">
    <property type="protein sequence ID" value="WEK46029.1"/>
    <property type="molecule type" value="Genomic_DNA"/>
</dbReference>
<evidence type="ECO:0000313" key="3">
    <source>
        <dbReference type="Proteomes" id="UP001218362"/>
    </source>
</evidence>